<sequence length="406" mass="46625">MIRREQWRERNYGGSNHVKQDMETMMMPSVISQKSEMSMEAPAESNDSQINVSSIDLNEELSSSQLEDEETASSGCEKSSRELGNSENTTTSYNTKYSGLDHQRKNEKKVRQYIRSKLPRLRWTPDLHLSFVHAIERLGGQERATPKLVLQLMNVRGLSIAHVKSHLQMYRSKRLDESGQVLGRANRGVFQAGKGYNIPDKMGNPLLLQHNLRFHNLITSHHHSLHQSPYYIRSLSSRYQQWHPYGKDTTIKARALMSMDNNQHGNNRSWVNYGMHGAGSTRNINGPIRPSRLHEEKRWPPPRERIMISKLENAPAVSRPCSNQLGNNSVGTNYLKQRYNNYWKCSSSRDSCFKPSNFIPNHLLQQKNDDKVLDGKDWRLPDDLQLSLRPSTKGDSDVNTMLSLSL</sequence>
<dbReference type="Proteomes" id="UP001060085">
    <property type="component" value="Linkage Group LG06"/>
</dbReference>
<evidence type="ECO:0000313" key="2">
    <source>
        <dbReference type="Proteomes" id="UP001060085"/>
    </source>
</evidence>
<proteinExistence type="predicted"/>
<evidence type="ECO:0000313" key="1">
    <source>
        <dbReference type="EMBL" id="KAI5657365.1"/>
    </source>
</evidence>
<organism evidence="1 2">
    <name type="scientific">Catharanthus roseus</name>
    <name type="common">Madagascar periwinkle</name>
    <name type="synonym">Vinca rosea</name>
    <dbReference type="NCBI Taxonomy" id="4058"/>
    <lineage>
        <taxon>Eukaryota</taxon>
        <taxon>Viridiplantae</taxon>
        <taxon>Streptophyta</taxon>
        <taxon>Embryophyta</taxon>
        <taxon>Tracheophyta</taxon>
        <taxon>Spermatophyta</taxon>
        <taxon>Magnoliopsida</taxon>
        <taxon>eudicotyledons</taxon>
        <taxon>Gunneridae</taxon>
        <taxon>Pentapetalae</taxon>
        <taxon>asterids</taxon>
        <taxon>lamiids</taxon>
        <taxon>Gentianales</taxon>
        <taxon>Apocynaceae</taxon>
        <taxon>Rauvolfioideae</taxon>
        <taxon>Vinceae</taxon>
        <taxon>Catharanthinae</taxon>
        <taxon>Catharanthus</taxon>
    </lineage>
</organism>
<protein>
    <submittedName>
        <fullName evidence="1">Uncharacterized protein</fullName>
    </submittedName>
</protein>
<dbReference type="EMBL" id="CM044706">
    <property type="protein sequence ID" value="KAI5657365.1"/>
    <property type="molecule type" value="Genomic_DNA"/>
</dbReference>
<gene>
    <name evidence="1" type="ORF">M9H77_26158</name>
</gene>
<keyword evidence="2" id="KW-1185">Reference proteome</keyword>
<accession>A0ACC0AAQ2</accession>
<comment type="caution">
    <text evidence="1">The sequence shown here is derived from an EMBL/GenBank/DDBJ whole genome shotgun (WGS) entry which is preliminary data.</text>
</comment>
<reference evidence="2" key="1">
    <citation type="journal article" date="2023" name="Nat. Plants">
        <title>Single-cell RNA sequencing provides a high-resolution roadmap for understanding the multicellular compartmentation of specialized metabolism.</title>
        <authorList>
            <person name="Sun S."/>
            <person name="Shen X."/>
            <person name="Li Y."/>
            <person name="Li Y."/>
            <person name="Wang S."/>
            <person name="Li R."/>
            <person name="Zhang H."/>
            <person name="Shen G."/>
            <person name="Guo B."/>
            <person name="Wei J."/>
            <person name="Xu J."/>
            <person name="St-Pierre B."/>
            <person name="Chen S."/>
            <person name="Sun C."/>
        </authorList>
    </citation>
    <scope>NUCLEOTIDE SEQUENCE [LARGE SCALE GENOMIC DNA]</scope>
</reference>
<name>A0ACC0AAQ2_CATRO</name>